<keyword evidence="1" id="KW-0597">Phosphoprotein</keyword>
<evidence type="ECO:0000256" key="6">
    <source>
        <dbReference type="PROSITE-ProRule" id="PRU01091"/>
    </source>
</evidence>
<dbReference type="InterPro" id="IPR001867">
    <property type="entry name" value="OmpR/PhoB-type_DNA-bd"/>
</dbReference>
<feature type="region of interest" description="Disordered" evidence="7">
    <location>
        <begin position="14"/>
        <end position="33"/>
    </location>
</feature>
<dbReference type="CDD" id="cd00383">
    <property type="entry name" value="trans_reg_C"/>
    <property type="match status" value="1"/>
</dbReference>
<dbReference type="SUPFAM" id="SSF46894">
    <property type="entry name" value="C-terminal effector domain of the bipartite response regulators"/>
    <property type="match status" value="1"/>
</dbReference>
<sequence length="183" mass="20096">MPRLQLAKLDTHLREASPDLDVGPPPVPDDPPPGGLLEVIPLPGTGQVVVITAHLLPAADLGTPVAVPRAVRSLDRGPGGWEPDDLVVDRDARRVWLDGEEVSLTFQEFELLDYLTARPGKVFSRIHLMNAVWEGAAVVVPRTVDVHVHRLRRKLGRHGDRLVTIRRVGYCYRRPEADAASVG</sequence>
<dbReference type="Proteomes" id="UP001500212">
    <property type="component" value="Unassembled WGS sequence"/>
</dbReference>
<comment type="caution">
    <text evidence="9">The sequence shown here is derived from an EMBL/GenBank/DDBJ whole genome shotgun (WGS) entry which is preliminary data.</text>
</comment>
<dbReference type="PROSITE" id="PS51755">
    <property type="entry name" value="OMPR_PHOB"/>
    <property type="match status" value="1"/>
</dbReference>
<protein>
    <recommendedName>
        <fullName evidence="8">OmpR/PhoB-type domain-containing protein</fullName>
    </recommendedName>
</protein>
<dbReference type="InterPro" id="IPR016032">
    <property type="entry name" value="Sig_transdc_resp-reg_C-effctor"/>
</dbReference>
<gene>
    <name evidence="9" type="ORF">GCM10023195_64830</name>
</gene>
<keyword evidence="4 6" id="KW-0238">DNA-binding</keyword>
<evidence type="ECO:0000256" key="2">
    <source>
        <dbReference type="ARBA" id="ARBA00023012"/>
    </source>
</evidence>
<evidence type="ECO:0000256" key="3">
    <source>
        <dbReference type="ARBA" id="ARBA00023015"/>
    </source>
</evidence>
<dbReference type="Pfam" id="PF00486">
    <property type="entry name" value="Trans_reg_C"/>
    <property type="match status" value="1"/>
</dbReference>
<keyword evidence="3" id="KW-0805">Transcription regulation</keyword>
<feature type="DNA-binding region" description="OmpR/PhoB-type" evidence="6">
    <location>
        <begin position="78"/>
        <end position="174"/>
    </location>
</feature>
<proteinExistence type="predicted"/>
<evidence type="ECO:0000313" key="10">
    <source>
        <dbReference type="Proteomes" id="UP001500212"/>
    </source>
</evidence>
<reference evidence="10" key="1">
    <citation type="journal article" date="2019" name="Int. J. Syst. Evol. Microbiol.">
        <title>The Global Catalogue of Microorganisms (GCM) 10K type strain sequencing project: providing services to taxonomists for standard genome sequencing and annotation.</title>
        <authorList>
            <consortium name="The Broad Institute Genomics Platform"/>
            <consortium name="The Broad Institute Genome Sequencing Center for Infectious Disease"/>
            <person name="Wu L."/>
            <person name="Ma J."/>
        </authorList>
    </citation>
    <scope>NUCLEOTIDE SEQUENCE [LARGE SCALE GENOMIC DNA]</scope>
    <source>
        <strain evidence="10">JCM 17938</strain>
    </source>
</reference>
<dbReference type="InterPro" id="IPR036388">
    <property type="entry name" value="WH-like_DNA-bd_sf"/>
</dbReference>
<evidence type="ECO:0000256" key="5">
    <source>
        <dbReference type="ARBA" id="ARBA00023163"/>
    </source>
</evidence>
<name>A0ABP8TRJ0_9ACTN</name>
<dbReference type="PANTHER" id="PTHR48111:SF1">
    <property type="entry name" value="TWO-COMPONENT RESPONSE REGULATOR ORR33"/>
    <property type="match status" value="1"/>
</dbReference>
<keyword evidence="10" id="KW-1185">Reference proteome</keyword>
<evidence type="ECO:0000256" key="4">
    <source>
        <dbReference type="ARBA" id="ARBA00023125"/>
    </source>
</evidence>
<dbReference type="PANTHER" id="PTHR48111">
    <property type="entry name" value="REGULATOR OF RPOS"/>
    <property type="match status" value="1"/>
</dbReference>
<keyword evidence="5" id="KW-0804">Transcription</keyword>
<accession>A0ABP8TRJ0</accession>
<dbReference type="Gene3D" id="1.10.10.10">
    <property type="entry name" value="Winged helix-like DNA-binding domain superfamily/Winged helix DNA-binding domain"/>
    <property type="match status" value="1"/>
</dbReference>
<dbReference type="RefSeq" id="WP_345363150.1">
    <property type="nucleotide sequence ID" value="NZ_BAABHJ010000027.1"/>
</dbReference>
<organism evidence="9 10">
    <name type="scientific">Actinoallomurus liliacearum</name>
    <dbReference type="NCBI Taxonomy" id="1080073"/>
    <lineage>
        <taxon>Bacteria</taxon>
        <taxon>Bacillati</taxon>
        <taxon>Actinomycetota</taxon>
        <taxon>Actinomycetes</taxon>
        <taxon>Streptosporangiales</taxon>
        <taxon>Thermomonosporaceae</taxon>
        <taxon>Actinoallomurus</taxon>
    </lineage>
</organism>
<evidence type="ECO:0000256" key="1">
    <source>
        <dbReference type="ARBA" id="ARBA00022553"/>
    </source>
</evidence>
<evidence type="ECO:0000313" key="9">
    <source>
        <dbReference type="EMBL" id="GAA4614806.1"/>
    </source>
</evidence>
<dbReference type="EMBL" id="BAABHJ010000027">
    <property type="protein sequence ID" value="GAA4614806.1"/>
    <property type="molecule type" value="Genomic_DNA"/>
</dbReference>
<dbReference type="InterPro" id="IPR039420">
    <property type="entry name" value="WalR-like"/>
</dbReference>
<evidence type="ECO:0000256" key="7">
    <source>
        <dbReference type="SAM" id="MobiDB-lite"/>
    </source>
</evidence>
<dbReference type="SMART" id="SM00862">
    <property type="entry name" value="Trans_reg_C"/>
    <property type="match status" value="1"/>
</dbReference>
<keyword evidence="2" id="KW-0902">Two-component regulatory system</keyword>
<feature type="domain" description="OmpR/PhoB-type" evidence="8">
    <location>
        <begin position="78"/>
        <end position="174"/>
    </location>
</feature>
<evidence type="ECO:0000259" key="8">
    <source>
        <dbReference type="PROSITE" id="PS51755"/>
    </source>
</evidence>
<feature type="compositionally biased region" description="Pro residues" evidence="7">
    <location>
        <begin position="23"/>
        <end position="33"/>
    </location>
</feature>